<dbReference type="InterPro" id="IPR020846">
    <property type="entry name" value="MFS_dom"/>
</dbReference>
<keyword evidence="6 7" id="KW-0472">Membrane</keyword>
<evidence type="ECO:0000256" key="4">
    <source>
        <dbReference type="ARBA" id="ARBA00022692"/>
    </source>
</evidence>
<gene>
    <name evidence="9" type="ORF">R9Z33_22635</name>
</gene>
<keyword evidence="2" id="KW-0813">Transport</keyword>
<keyword evidence="3" id="KW-1003">Cell membrane</keyword>
<evidence type="ECO:0000313" key="9">
    <source>
        <dbReference type="EMBL" id="WPB84877.1"/>
    </source>
</evidence>
<evidence type="ECO:0000313" key="10">
    <source>
        <dbReference type="Proteomes" id="UP001305521"/>
    </source>
</evidence>
<dbReference type="Gene3D" id="1.20.1250.20">
    <property type="entry name" value="MFS general substrate transporter like domains"/>
    <property type="match status" value="1"/>
</dbReference>
<dbReference type="EMBL" id="CP137852">
    <property type="protein sequence ID" value="WPB84877.1"/>
    <property type="molecule type" value="Genomic_DNA"/>
</dbReference>
<protein>
    <submittedName>
        <fullName evidence="9">MDR family MFS transporter</fullName>
    </submittedName>
</protein>
<dbReference type="Pfam" id="PF07690">
    <property type="entry name" value="MFS_1"/>
    <property type="match status" value="2"/>
</dbReference>
<dbReference type="CDD" id="cd17503">
    <property type="entry name" value="MFS_LmrB_MDR_like"/>
    <property type="match status" value="1"/>
</dbReference>
<sequence length="460" mass="47961">MADARVTAVIVASALFMQNLDSAAVVTALPSMARELNEDPARLGVAITSYLVALTVFIPVSGYVADRFGAKRVFLIAIALFGLSSAACGLSNSLGELVAARVMQGMAGAMMVPVGRLLLLSGIRKDEMLTAMTWLTMPAMLGPILGPPLGGILTDLFGWRSVFWINLPVAAFGLVMVAWKITPLPPANPGPPDLRGLALVGGALATLMAGIETVGRGVLPDHWPGVLLLLGAVLGWLALRHCRRAEAPALDLTLLRHPSFRHAALSGSLFRMGAGGVPFLVPMLLQVGFGWGATEAGFVAFATAIGAFAMKPLTRPILRRFGFRTVLMGNGVLAALGVAIGAAFTPAWPIAAMFVVLALGGLFRSLQFTALNTLAFADLPREKLSAGTSFYGTAQQLPPALGVVLATSSLEVSRHMAGHEALLPGDFTAAFLIAGLVVLSATPLFARLPRDAGAEVSGKR</sequence>
<dbReference type="Proteomes" id="UP001305521">
    <property type="component" value="Chromosome"/>
</dbReference>
<dbReference type="RefSeq" id="WP_318648840.1">
    <property type="nucleotide sequence ID" value="NZ_CP137852.1"/>
</dbReference>
<dbReference type="PANTHER" id="PTHR42718">
    <property type="entry name" value="MAJOR FACILITATOR SUPERFAMILY MULTIDRUG TRANSPORTER MFSC"/>
    <property type="match status" value="1"/>
</dbReference>
<dbReference type="PANTHER" id="PTHR42718:SF46">
    <property type="entry name" value="BLR6921 PROTEIN"/>
    <property type="match status" value="1"/>
</dbReference>
<evidence type="ECO:0000256" key="5">
    <source>
        <dbReference type="ARBA" id="ARBA00022989"/>
    </source>
</evidence>
<accession>A0ABZ0PHE1</accession>
<name>A0ABZ0PHE1_9PROT</name>
<feature type="transmembrane region" description="Helical" evidence="7">
    <location>
        <begin position="98"/>
        <end position="119"/>
    </location>
</feature>
<comment type="subcellular location">
    <subcellularLocation>
        <location evidence="1">Cell membrane</location>
        <topology evidence="1">Multi-pass membrane protein</topology>
    </subcellularLocation>
</comment>
<evidence type="ECO:0000256" key="3">
    <source>
        <dbReference type="ARBA" id="ARBA00022475"/>
    </source>
</evidence>
<organism evidence="9 10">
    <name type="scientific">Sediminicoccus rosea</name>
    <dbReference type="NCBI Taxonomy" id="1225128"/>
    <lineage>
        <taxon>Bacteria</taxon>
        <taxon>Pseudomonadati</taxon>
        <taxon>Pseudomonadota</taxon>
        <taxon>Alphaproteobacteria</taxon>
        <taxon>Acetobacterales</taxon>
        <taxon>Roseomonadaceae</taxon>
        <taxon>Sediminicoccus</taxon>
    </lineage>
</organism>
<keyword evidence="10" id="KW-1185">Reference proteome</keyword>
<feature type="transmembrane region" description="Helical" evidence="7">
    <location>
        <begin position="223"/>
        <end position="242"/>
    </location>
</feature>
<feature type="transmembrane region" description="Helical" evidence="7">
    <location>
        <begin position="291"/>
        <end position="309"/>
    </location>
</feature>
<feature type="domain" description="Major facilitator superfamily (MFS) profile" evidence="8">
    <location>
        <begin position="7"/>
        <end position="452"/>
    </location>
</feature>
<dbReference type="Gene3D" id="1.20.1720.10">
    <property type="entry name" value="Multidrug resistance protein D"/>
    <property type="match status" value="1"/>
</dbReference>
<evidence type="ECO:0000256" key="7">
    <source>
        <dbReference type="SAM" id="Phobius"/>
    </source>
</evidence>
<feature type="transmembrane region" description="Helical" evidence="7">
    <location>
        <begin position="321"/>
        <end position="344"/>
    </location>
</feature>
<feature type="transmembrane region" description="Helical" evidence="7">
    <location>
        <begin position="44"/>
        <end position="65"/>
    </location>
</feature>
<feature type="transmembrane region" description="Helical" evidence="7">
    <location>
        <begin position="263"/>
        <end position="285"/>
    </location>
</feature>
<dbReference type="PROSITE" id="PS50850">
    <property type="entry name" value="MFS"/>
    <property type="match status" value="1"/>
</dbReference>
<evidence type="ECO:0000256" key="2">
    <source>
        <dbReference type="ARBA" id="ARBA00022448"/>
    </source>
</evidence>
<feature type="transmembrane region" description="Helical" evidence="7">
    <location>
        <begin position="162"/>
        <end position="182"/>
    </location>
</feature>
<feature type="transmembrane region" description="Helical" evidence="7">
    <location>
        <begin position="350"/>
        <end position="377"/>
    </location>
</feature>
<feature type="transmembrane region" description="Helical" evidence="7">
    <location>
        <begin position="131"/>
        <end position="150"/>
    </location>
</feature>
<keyword evidence="5 7" id="KW-1133">Transmembrane helix</keyword>
<keyword evidence="4 7" id="KW-0812">Transmembrane</keyword>
<feature type="transmembrane region" description="Helical" evidence="7">
    <location>
        <begin position="194"/>
        <end position="211"/>
    </location>
</feature>
<dbReference type="SUPFAM" id="SSF103473">
    <property type="entry name" value="MFS general substrate transporter"/>
    <property type="match status" value="1"/>
</dbReference>
<feature type="transmembrane region" description="Helical" evidence="7">
    <location>
        <begin position="427"/>
        <end position="446"/>
    </location>
</feature>
<reference evidence="9 10" key="1">
    <citation type="submission" date="2023-11" db="EMBL/GenBank/DDBJ databases">
        <title>Arctic aerobic anoxygenic photoheterotroph Sediminicoccus rosea KRV36 adapts its photosynthesis to long days of polar summer.</title>
        <authorList>
            <person name="Tomasch J."/>
            <person name="Kopejtka K."/>
            <person name="Bily T."/>
            <person name="Gardiner A.T."/>
            <person name="Gardian Z."/>
            <person name="Shivaramu S."/>
            <person name="Koblizek M."/>
            <person name="Engelhardt F."/>
            <person name="Kaftan D."/>
        </authorList>
    </citation>
    <scope>NUCLEOTIDE SEQUENCE [LARGE SCALE GENOMIC DNA]</scope>
    <source>
        <strain evidence="9 10">R-30</strain>
    </source>
</reference>
<dbReference type="InterPro" id="IPR036259">
    <property type="entry name" value="MFS_trans_sf"/>
</dbReference>
<dbReference type="InterPro" id="IPR011701">
    <property type="entry name" value="MFS"/>
</dbReference>
<evidence type="ECO:0000256" key="6">
    <source>
        <dbReference type="ARBA" id="ARBA00023136"/>
    </source>
</evidence>
<evidence type="ECO:0000256" key="1">
    <source>
        <dbReference type="ARBA" id="ARBA00004651"/>
    </source>
</evidence>
<evidence type="ECO:0000259" key="8">
    <source>
        <dbReference type="PROSITE" id="PS50850"/>
    </source>
</evidence>
<feature type="transmembrane region" description="Helical" evidence="7">
    <location>
        <begin position="72"/>
        <end position="92"/>
    </location>
</feature>
<proteinExistence type="predicted"/>